<dbReference type="AlphaFoldDB" id="A0A0S1XA86"/>
<dbReference type="EMBL" id="CP013050">
    <property type="protein sequence ID" value="ALM74679.1"/>
    <property type="molecule type" value="Genomic_DNA"/>
</dbReference>
<dbReference type="STRING" id="55802.TBCH5v1_0721"/>
<dbReference type="GO" id="GO:0004525">
    <property type="term" value="F:ribonuclease III activity"/>
    <property type="evidence" value="ECO:0007669"/>
    <property type="project" value="InterPro"/>
</dbReference>
<sequence length="131" mass="14589">MPNMKYSKDFTDKNLSKFGDSLVNFIFSLALSEYLGYPSAGRVPNSSLALALERAKLSHLIPPRTDKHGKGDIAEAVIAYAWLEGKITVEEAAEIIKKNLSQDVLHFTRKKEVIGIAFGELLKVVKERLNL</sequence>
<dbReference type="PATRIC" id="fig|55802.8.peg.714"/>
<dbReference type="InterPro" id="IPR036389">
    <property type="entry name" value="RNase_III_sf"/>
</dbReference>
<protein>
    <recommendedName>
        <fullName evidence="3">RNase III domain-containing protein</fullName>
    </recommendedName>
</protein>
<evidence type="ECO:0000313" key="2">
    <source>
        <dbReference type="Proteomes" id="UP000066042"/>
    </source>
</evidence>
<reference evidence="1 2" key="1">
    <citation type="journal article" date="2016" name="Genome Announc.">
        <title>Complete genome sequence of the hyperthermophilic and piezophilic archaeon Thermococcus barophilus Ch5, capable of growth at the expense of hydrogenogenesis from carbon monoxide and formate.</title>
        <authorList>
            <person name="Oger P."/>
            <person name="Sokolova T.G."/>
            <person name="Kozhevnikova D.A."/>
            <person name="Taranov E.A."/>
            <person name="Vannier P."/>
            <person name="Lee H.S."/>
            <person name="Kwon K.K."/>
            <person name="Kang S.G."/>
            <person name="Lee J.H."/>
            <person name="Bonch-Osmolovskaya E.A."/>
            <person name="Lebedinsky A.V."/>
        </authorList>
    </citation>
    <scope>NUCLEOTIDE SEQUENCE [LARGE SCALE GENOMIC DNA]</scope>
    <source>
        <strain evidence="2">Ch5</strain>
    </source>
</reference>
<dbReference type="SUPFAM" id="SSF69065">
    <property type="entry name" value="RNase III domain-like"/>
    <property type="match status" value="1"/>
</dbReference>
<accession>A0A0S1XA86</accession>
<evidence type="ECO:0008006" key="3">
    <source>
        <dbReference type="Google" id="ProtNLM"/>
    </source>
</evidence>
<dbReference type="InterPro" id="IPR038133">
    <property type="entry name" value="Ribo_III_sf_archaeal"/>
</dbReference>
<dbReference type="Gene3D" id="1.10.1520.20">
    <property type="entry name" value="Ribonuclease III"/>
    <property type="match status" value="1"/>
</dbReference>
<evidence type="ECO:0000313" key="1">
    <source>
        <dbReference type="EMBL" id="ALM74679.1"/>
    </source>
</evidence>
<dbReference type="GO" id="GO:0006396">
    <property type="term" value="P:RNA processing"/>
    <property type="evidence" value="ECO:0007669"/>
    <property type="project" value="InterPro"/>
</dbReference>
<dbReference type="Proteomes" id="UP000066042">
    <property type="component" value="Chromosome"/>
</dbReference>
<name>A0A0S1XA86_THEBA</name>
<dbReference type="OMA" id="RRMDKHA"/>
<dbReference type="InterPro" id="IPR021568">
    <property type="entry name" value="Ribonuclease_III_archaeal"/>
</dbReference>
<gene>
    <name evidence="1" type="ORF">TBCH5v1_0721</name>
</gene>
<proteinExistence type="predicted"/>
<dbReference type="Pfam" id="PF11469">
    <property type="entry name" value="Ribonucleas_3_2"/>
    <property type="match status" value="1"/>
</dbReference>
<organism evidence="1 2">
    <name type="scientific">Thermococcus barophilus</name>
    <dbReference type="NCBI Taxonomy" id="55802"/>
    <lineage>
        <taxon>Archaea</taxon>
        <taxon>Methanobacteriati</taxon>
        <taxon>Methanobacteriota</taxon>
        <taxon>Thermococci</taxon>
        <taxon>Thermococcales</taxon>
        <taxon>Thermococcaceae</taxon>
        <taxon>Thermococcus</taxon>
    </lineage>
</organism>